<comment type="caution">
    <text evidence="5">The sequence shown here is derived from an EMBL/GenBank/DDBJ whole genome shotgun (WGS) entry which is preliminary data.</text>
</comment>
<feature type="region of interest" description="Disordered" evidence="2">
    <location>
        <begin position="370"/>
        <end position="391"/>
    </location>
</feature>
<keyword evidence="1" id="KW-0175">Coiled coil</keyword>
<evidence type="ECO:0000259" key="3">
    <source>
        <dbReference type="Pfam" id="PF13208"/>
    </source>
</evidence>
<protein>
    <submittedName>
        <fullName evidence="5">TerB N-terminal domain-containing protein</fullName>
    </submittedName>
</protein>
<proteinExistence type="predicted"/>
<organism evidence="5 6">
    <name type="scientific">Bacillus songklensis</name>
    <dbReference type="NCBI Taxonomy" id="1069116"/>
    <lineage>
        <taxon>Bacteria</taxon>
        <taxon>Bacillati</taxon>
        <taxon>Bacillota</taxon>
        <taxon>Bacilli</taxon>
        <taxon>Bacillales</taxon>
        <taxon>Bacillaceae</taxon>
        <taxon>Bacillus</taxon>
    </lineage>
</organism>
<dbReference type="Pfam" id="PF15615">
    <property type="entry name" value="TerB_C"/>
    <property type="match status" value="1"/>
</dbReference>
<name>A0ABV8B562_9BACI</name>
<feature type="domain" description="TerB-C" evidence="4">
    <location>
        <begin position="395"/>
        <end position="550"/>
    </location>
</feature>
<sequence>MFFRKFFGLDKKKPKPRAQEEAKKRTIPLKPAFYNEEEVILDEFKHLRTPQKILHLVQEVTKPSQKRNYGNYEINYSYNTSAKEFVKASLANRNRTHPKCRMPPFQQYYSTFSDMNKEQQNWYFYWRERVLNGEYLSTDLSYIYVFVYELINYSFNPKASFNVSMLARLYEAYKEQHHSKRFEWLIGDLLYELGENELAEKWSPYTPQIPPLYKQLKEKENDLARISITYWKGYLQANRDTKFYSENKNKVYKTFKDCIHLLEEHRKKETGKRLINLYFETKDEQHHRYLLTGMVSLRDYHGNYVTLDVQNIHPTPFIYKDVSAFFRLAENVTRLLNGEKRQLQIEEGLFPDGLKEEMVEYMSKPKEKTRFKTVKKKEKEESGSAIPPKPEKHPRVIIEFDDERIKALSQQSDELVQEVENRASEYENEDKFIEVGNDEEKEKKQEKTATTVSNPTPSGLDHFFSSGGEIDEEEIQEFVGQLGEVEKEFLKQFNELEWSKAEAVHFLKSKGKMPGVFLSEMNEKAQEILEDNLIQDEGENLVIYEEFESIITMVKER</sequence>
<evidence type="ECO:0000256" key="2">
    <source>
        <dbReference type="SAM" id="MobiDB-lite"/>
    </source>
</evidence>
<evidence type="ECO:0000313" key="5">
    <source>
        <dbReference type="EMBL" id="MFC3885448.1"/>
    </source>
</evidence>
<gene>
    <name evidence="5" type="ORF">ACFOU2_18970</name>
</gene>
<evidence type="ECO:0000256" key="1">
    <source>
        <dbReference type="SAM" id="Coils"/>
    </source>
</evidence>
<feature type="domain" description="TerB N-terminal" evidence="3">
    <location>
        <begin position="57"/>
        <end position="206"/>
    </location>
</feature>
<evidence type="ECO:0000313" key="6">
    <source>
        <dbReference type="Proteomes" id="UP001595752"/>
    </source>
</evidence>
<feature type="compositionally biased region" description="Basic and acidic residues" evidence="2">
    <location>
        <begin position="436"/>
        <end position="447"/>
    </location>
</feature>
<feature type="coiled-coil region" evidence="1">
    <location>
        <begin position="398"/>
        <end position="429"/>
    </location>
</feature>
<keyword evidence="6" id="KW-1185">Reference proteome</keyword>
<accession>A0ABV8B562</accession>
<evidence type="ECO:0000259" key="4">
    <source>
        <dbReference type="Pfam" id="PF15615"/>
    </source>
</evidence>
<dbReference type="Proteomes" id="UP001595752">
    <property type="component" value="Unassembled WGS sequence"/>
</dbReference>
<feature type="region of interest" description="Disordered" evidence="2">
    <location>
        <begin position="436"/>
        <end position="460"/>
    </location>
</feature>
<dbReference type="EMBL" id="JBHRZT010000072">
    <property type="protein sequence ID" value="MFC3885448.1"/>
    <property type="molecule type" value="Genomic_DNA"/>
</dbReference>
<dbReference type="InterPro" id="IPR028932">
    <property type="entry name" value="TerB-C"/>
</dbReference>
<feature type="compositionally biased region" description="Polar residues" evidence="2">
    <location>
        <begin position="448"/>
        <end position="457"/>
    </location>
</feature>
<reference evidence="6" key="1">
    <citation type="journal article" date="2019" name="Int. J. Syst. Evol. Microbiol.">
        <title>The Global Catalogue of Microorganisms (GCM) 10K type strain sequencing project: providing services to taxonomists for standard genome sequencing and annotation.</title>
        <authorList>
            <consortium name="The Broad Institute Genomics Platform"/>
            <consortium name="The Broad Institute Genome Sequencing Center for Infectious Disease"/>
            <person name="Wu L."/>
            <person name="Ma J."/>
        </authorList>
    </citation>
    <scope>NUCLEOTIDE SEQUENCE [LARGE SCALE GENOMIC DNA]</scope>
    <source>
        <strain evidence="6">CCUG 61889</strain>
    </source>
</reference>
<dbReference type="RefSeq" id="WP_377917866.1">
    <property type="nucleotide sequence ID" value="NZ_JBHRZT010000072.1"/>
</dbReference>
<dbReference type="InterPro" id="IPR025266">
    <property type="entry name" value="TerB_N"/>
</dbReference>
<dbReference type="Pfam" id="PF13208">
    <property type="entry name" value="TerB_N"/>
    <property type="match status" value="1"/>
</dbReference>